<sequence>MGGLSARQAAERFDVGTATAIVWVRRFREGGELVARRQGKPRGLRLDPHADYLLGLLE</sequence>
<dbReference type="InterPro" id="IPR009057">
    <property type="entry name" value="Homeodomain-like_sf"/>
</dbReference>
<name>A0A1I1CSM4_9GAMM</name>
<evidence type="ECO:0000313" key="1">
    <source>
        <dbReference type="EMBL" id="SFB65739.1"/>
    </source>
</evidence>
<proteinExistence type="predicted"/>
<dbReference type="Proteomes" id="UP000198861">
    <property type="component" value="Unassembled WGS sequence"/>
</dbReference>
<dbReference type="SUPFAM" id="SSF46689">
    <property type="entry name" value="Homeodomain-like"/>
    <property type="match status" value="1"/>
</dbReference>
<reference evidence="1 2" key="1">
    <citation type="submission" date="2016-10" db="EMBL/GenBank/DDBJ databases">
        <authorList>
            <person name="Varghese N."/>
            <person name="Submissions S."/>
        </authorList>
    </citation>
    <scope>NUCLEOTIDE SEQUENCE [LARGE SCALE GENOMIC DNA]</scope>
    <source>
        <strain evidence="1 2">DSM 282</strain>
    </source>
</reference>
<keyword evidence="2" id="KW-1185">Reference proteome</keyword>
<dbReference type="EMBL" id="FOKJ01000239">
    <property type="protein sequence ID" value="SFB65739.1"/>
    <property type="molecule type" value="Genomic_DNA"/>
</dbReference>
<accession>A0A1I1CSM4</accession>
<protein>
    <submittedName>
        <fullName evidence="1">Winged helix-turn helix</fullName>
    </submittedName>
</protein>
<organism evidence="1 2">
    <name type="scientific">Azotobacter beijerinckii</name>
    <dbReference type="NCBI Taxonomy" id="170623"/>
    <lineage>
        <taxon>Bacteria</taxon>
        <taxon>Pseudomonadati</taxon>
        <taxon>Pseudomonadota</taxon>
        <taxon>Gammaproteobacteria</taxon>
        <taxon>Pseudomonadales</taxon>
        <taxon>Pseudomonadaceae</taxon>
        <taxon>Azotobacter</taxon>
    </lineage>
</organism>
<gene>
    <name evidence="1" type="ORF">SAMN04244571_04878</name>
</gene>
<comment type="caution">
    <text evidence="1">The sequence shown here is derived from an EMBL/GenBank/DDBJ whole genome shotgun (WGS) entry which is preliminary data.</text>
</comment>
<feature type="non-terminal residue" evidence="1">
    <location>
        <position position="58"/>
    </location>
</feature>
<evidence type="ECO:0000313" key="2">
    <source>
        <dbReference type="Proteomes" id="UP000198861"/>
    </source>
</evidence>